<comment type="catalytic activity">
    <reaction evidence="1">
        <text>Release of the N-terminal residue from a tripeptide.</text>
        <dbReference type="EC" id="3.4.11.4"/>
    </reaction>
</comment>
<dbReference type="Gene3D" id="3.30.70.360">
    <property type="match status" value="1"/>
</dbReference>
<evidence type="ECO:0000313" key="14">
    <source>
        <dbReference type="Proteomes" id="UP000824070"/>
    </source>
</evidence>
<dbReference type="Pfam" id="PF01546">
    <property type="entry name" value="Peptidase_M20"/>
    <property type="match status" value="1"/>
</dbReference>
<dbReference type="PANTHER" id="PTHR42994:SF2">
    <property type="entry name" value="PEPTIDASE"/>
    <property type="match status" value="1"/>
</dbReference>
<reference evidence="13" key="1">
    <citation type="submission" date="2020-10" db="EMBL/GenBank/DDBJ databases">
        <authorList>
            <person name="Gilroy R."/>
        </authorList>
    </citation>
    <scope>NUCLEOTIDE SEQUENCE</scope>
    <source>
        <strain evidence="13">ChiGjej1B1-22543</strain>
    </source>
</reference>
<dbReference type="InterPro" id="IPR001261">
    <property type="entry name" value="ArgE/DapE_CS"/>
</dbReference>
<evidence type="ECO:0000256" key="3">
    <source>
        <dbReference type="ARBA" id="ARBA00022438"/>
    </source>
</evidence>
<dbReference type="EMBL" id="DVMV01000036">
    <property type="protein sequence ID" value="HIU45509.1"/>
    <property type="molecule type" value="Genomic_DNA"/>
</dbReference>
<feature type="domain" description="Peptidase M20 dimerisation" evidence="12">
    <location>
        <begin position="202"/>
        <end position="302"/>
    </location>
</feature>
<dbReference type="SUPFAM" id="SSF53187">
    <property type="entry name" value="Zn-dependent exopeptidases"/>
    <property type="match status" value="1"/>
</dbReference>
<dbReference type="InterPro" id="IPR010161">
    <property type="entry name" value="Peptidase_M20B"/>
</dbReference>
<evidence type="ECO:0000259" key="12">
    <source>
        <dbReference type="Pfam" id="PF07687"/>
    </source>
</evidence>
<keyword evidence="7 11" id="KW-0862">Zinc</keyword>
<dbReference type="GO" id="GO:0006508">
    <property type="term" value="P:proteolysis"/>
    <property type="evidence" value="ECO:0007669"/>
    <property type="project" value="UniProtKB-UniRule"/>
</dbReference>
<dbReference type="GO" id="GO:0008270">
    <property type="term" value="F:zinc ion binding"/>
    <property type="evidence" value="ECO:0007669"/>
    <property type="project" value="InterPro"/>
</dbReference>
<evidence type="ECO:0000256" key="4">
    <source>
        <dbReference type="ARBA" id="ARBA00022670"/>
    </source>
</evidence>
<dbReference type="Proteomes" id="UP000824070">
    <property type="component" value="Unassembled WGS sequence"/>
</dbReference>
<reference evidence="13" key="2">
    <citation type="journal article" date="2021" name="PeerJ">
        <title>Extensive microbial diversity within the chicken gut microbiome revealed by metagenomics and culture.</title>
        <authorList>
            <person name="Gilroy R."/>
            <person name="Ravi A."/>
            <person name="Getino M."/>
            <person name="Pursley I."/>
            <person name="Horton D.L."/>
            <person name="Alikhan N.F."/>
            <person name="Baker D."/>
            <person name="Gharbi K."/>
            <person name="Hall N."/>
            <person name="Watson M."/>
            <person name="Adriaenssens E.M."/>
            <person name="Foster-Nyarko E."/>
            <person name="Jarju S."/>
            <person name="Secka A."/>
            <person name="Antonio M."/>
            <person name="Oren A."/>
            <person name="Chaudhuri R.R."/>
            <person name="La Ragione R."/>
            <person name="Hildebrand F."/>
            <person name="Pallen M.J."/>
        </authorList>
    </citation>
    <scope>NUCLEOTIDE SEQUENCE</scope>
    <source>
        <strain evidence="13">ChiGjej1B1-22543</strain>
    </source>
</reference>
<feature type="binding site" evidence="11">
    <location>
        <position position="171"/>
    </location>
    <ligand>
        <name>Zn(2+)</name>
        <dbReference type="ChEBI" id="CHEBI:29105"/>
        <label>2</label>
    </ligand>
</feature>
<comment type="similarity">
    <text evidence="2">Belongs to the peptidase M20B family.</text>
</comment>
<feature type="binding site" evidence="11">
    <location>
        <position position="136"/>
    </location>
    <ligand>
        <name>Zn(2+)</name>
        <dbReference type="ChEBI" id="CHEBI:29105"/>
        <label>2</label>
    </ligand>
</feature>
<evidence type="ECO:0000256" key="5">
    <source>
        <dbReference type="ARBA" id="ARBA00022723"/>
    </source>
</evidence>
<dbReference type="PANTHER" id="PTHR42994">
    <property type="entry name" value="PEPTIDASE T"/>
    <property type="match status" value="1"/>
</dbReference>
<feature type="binding site" evidence="11">
    <location>
        <position position="375"/>
    </location>
    <ligand>
        <name>Zn(2+)</name>
        <dbReference type="ChEBI" id="CHEBI:29105"/>
        <label>2</label>
    </ligand>
</feature>
<dbReference type="InterPro" id="IPR002933">
    <property type="entry name" value="Peptidase_M20"/>
</dbReference>
<feature type="binding site" evidence="11">
    <location>
        <position position="75"/>
    </location>
    <ligand>
        <name>Zn(2+)</name>
        <dbReference type="ChEBI" id="CHEBI:29105"/>
        <label>1</label>
    </ligand>
</feature>
<comment type="caution">
    <text evidence="13">The sequence shown here is derived from an EMBL/GenBank/DDBJ whole genome shotgun (WGS) entry which is preliminary data.</text>
</comment>
<dbReference type="AlphaFoldDB" id="A0A9D1LP73"/>
<proteinExistence type="inferred from homology"/>
<feature type="binding site" evidence="11">
    <location>
        <position position="136"/>
    </location>
    <ligand>
        <name>Zn(2+)</name>
        <dbReference type="ChEBI" id="CHEBI:29105"/>
        <label>1</label>
    </ligand>
</feature>
<keyword evidence="6 13" id="KW-0378">Hydrolase</keyword>
<dbReference type="InterPro" id="IPR036264">
    <property type="entry name" value="Bact_exopeptidase_dim_dom"/>
</dbReference>
<gene>
    <name evidence="13" type="primary">pepT</name>
    <name evidence="13" type="ORF">IAC52_04350</name>
</gene>
<dbReference type="SUPFAM" id="SSF55031">
    <property type="entry name" value="Bacterial exopeptidase dimerisation domain"/>
    <property type="match status" value="1"/>
</dbReference>
<feature type="active site" evidence="10">
    <location>
        <position position="77"/>
    </location>
</feature>
<dbReference type="NCBIfam" id="TIGR01882">
    <property type="entry name" value="peptidase-T"/>
    <property type="match status" value="1"/>
</dbReference>
<dbReference type="PROSITE" id="PS00758">
    <property type="entry name" value="ARGE_DAPE_CPG2_1"/>
    <property type="match status" value="1"/>
</dbReference>
<accession>A0A9D1LP73</accession>
<evidence type="ECO:0000256" key="7">
    <source>
        <dbReference type="ARBA" id="ARBA00022833"/>
    </source>
</evidence>
<name>A0A9D1LP73_9FIRM</name>
<dbReference type="GO" id="GO:0045148">
    <property type="term" value="F:tripeptide aminopeptidase activity"/>
    <property type="evidence" value="ECO:0007669"/>
    <property type="project" value="UniProtKB-UniRule"/>
</dbReference>
<keyword evidence="4" id="KW-0645">Protease</keyword>
<dbReference type="GO" id="GO:0008237">
    <property type="term" value="F:metallopeptidase activity"/>
    <property type="evidence" value="ECO:0007669"/>
    <property type="project" value="UniProtKB-KW"/>
</dbReference>
<dbReference type="Pfam" id="PF07687">
    <property type="entry name" value="M20_dimer"/>
    <property type="match status" value="1"/>
</dbReference>
<feature type="active site" description="Proton acceptor" evidence="10">
    <location>
        <position position="170"/>
    </location>
</feature>
<organism evidence="13 14">
    <name type="scientific">Candidatus Alloenteromonas pullicola</name>
    <dbReference type="NCBI Taxonomy" id="2840784"/>
    <lineage>
        <taxon>Bacteria</taxon>
        <taxon>Bacillati</taxon>
        <taxon>Bacillota</taxon>
        <taxon>Bacillota incertae sedis</taxon>
        <taxon>Candidatus Alloenteromonas</taxon>
    </lineage>
</organism>
<evidence type="ECO:0000313" key="13">
    <source>
        <dbReference type="EMBL" id="HIU45509.1"/>
    </source>
</evidence>
<keyword evidence="8" id="KW-0482">Metalloprotease</keyword>
<dbReference type="EC" id="3.4.11.4" evidence="9"/>
<evidence type="ECO:0000256" key="9">
    <source>
        <dbReference type="NCBIfam" id="TIGR01882"/>
    </source>
</evidence>
<sequence length="399" mass="44300">MDKNLERFLSYVKIDTQSDANSATTPSAAKELDLSRKLLEELKSMGIDAYLDEYGIVYGKLEGEEGLDPIGLNSHVDTASELTGKDVKPQIIENYDGGVIKLNDEYSLDPKVFPILSKFVGDTLVTTSGDTLLGADDKAGVAIIMAVLSYYKGHPEDKHHPICFCFTPDEEIGRGPEHFDAKRFGAKYAYTVDGGDPMEIAYETFNAAHATVTIKGKAIHPGEAKGKMVNACTCAFKFDRLLPATKRPEYTDGHEGFNHLNSIEGNVAEARMEYIIRNHDGQKLEDQKQEFRQAAKELVERYPGCEVSLDIRDEYRNMKEVIDKHPEAKEQAAKAFAKLGLTPTYPPIRGGTDGATFSFKGCPTPNLGTGSYNHHGRYEFLSVREFNLMIEIVKQILRA</sequence>
<feature type="binding site" evidence="11">
    <location>
        <position position="193"/>
    </location>
    <ligand>
        <name>Zn(2+)</name>
        <dbReference type="ChEBI" id="CHEBI:29105"/>
        <label>1</label>
    </ligand>
</feature>
<evidence type="ECO:0000256" key="2">
    <source>
        <dbReference type="ARBA" id="ARBA00009692"/>
    </source>
</evidence>
<dbReference type="PROSITE" id="PS00759">
    <property type="entry name" value="ARGE_DAPE_CPG2_2"/>
    <property type="match status" value="1"/>
</dbReference>
<dbReference type="NCBIfam" id="NF009920">
    <property type="entry name" value="PRK13381.1"/>
    <property type="match status" value="1"/>
</dbReference>
<dbReference type="NCBIfam" id="NF003976">
    <property type="entry name" value="PRK05469.1"/>
    <property type="match status" value="1"/>
</dbReference>
<protein>
    <recommendedName>
        <fullName evidence="9">Peptidase T</fullName>
        <ecNumber evidence="9">3.4.11.4</ecNumber>
    </recommendedName>
</protein>
<evidence type="ECO:0000256" key="6">
    <source>
        <dbReference type="ARBA" id="ARBA00022801"/>
    </source>
</evidence>
<keyword evidence="5 11" id="KW-0479">Metal-binding</keyword>
<evidence type="ECO:0000256" key="11">
    <source>
        <dbReference type="PIRSR" id="PIRSR037215-2"/>
    </source>
</evidence>
<evidence type="ECO:0000256" key="1">
    <source>
        <dbReference type="ARBA" id="ARBA00000870"/>
    </source>
</evidence>
<keyword evidence="3 13" id="KW-0031">Aminopeptidase</keyword>
<evidence type="ECO:0000256" key="8">
    <source>
        <dbReference type="ARBA" id="ARBA00023049"/>
    </source>
</evidence>
<dbReference type="InterPro" id="IPR011650">
    <property type="entry name" value="Peptidase_M20_dimer"/>
</dbReference>
<dbReference type="PIRSF" id="PIRSF037215">
    <property type="entry name" value="Peptidase_M20B"/>
    <property type="match status" value="1"/>
</dbReference>
<evidence type="ECO:0000256" key="10">
    <source>
        <dbReference type="PIRSR" id="PIRSR037215-1"/>
    </source>
</evidence>
<dbReference type="GO" id="GO:0006518">
    <property type="term" value="P:peptide metabolic process"/>
    <property type="evidence" value="ECO:0007669"/>
    <property type="project" value="InterPro"/>
</dbReference>
<dbReference type="Gene3D" id="3.40.630.10">
    <property type="entry name" value="Zn peptidases"/>
    <property type="match status" value="1"/>
</dbReference>
<comment type="cofactor">
    <cofactor evidence="11">
        <name>Zn(2+)</name>
        <dbReference type="ChEBI" id="CHEBI:29105"/>
    </cofactor>
    <text evidence="11">Binds 2 Zn(2+) ions per subunit.</text>
</comment>